<gene>
    <name evidence="1" type="ORF">BcabD6B2_08700</name>
</gene>
<dbReference type="RefSeq" id="XP_067713506.1">
    <property type="nucleotide sequence ID" value="XM_067857405.1"/>
</dbReference>
<keyword evidence="2" id="KW-1185">Reference proteome</keyword>
<keyword evidence="1" id="KW-0687">Ribonucleoprotein</keyword>
<organism evidence="1 2">
    <name type="scientific">Babesia caballi</name>
    <dbReference type="NCBI Taxonomy" id="5871"/>
    <lineage>
        <taxon>Eukaryota</taxon>
        <taxon>Sar</taxon>
        <taxon>Alveolata</taxon>
        <taxon>Apicomplexa</taxon>
        <taxon>Aconoidasida</taxon>
        <taxon>Piroplasmida</taxon>
        <taxon>Babesiidae</taxon>
        <taxon>Babesia</taxon>
    </lineage>
</organism>
<dbReference type="AlphaFoldDB" id="A0AAV4LNB1"/>
<comment type="caution">
    <text evidence="1">The sequence shown here is derived from an EMBL/GenBank/DDBJ whole genome shotgun (WGS) entry which is preliminary data.</text>
</comment>
<sequence length="330" mass="35463">MKQQLRILCESPVRERVGSLEVHGLHVKKIKRWLVQCGWVGSVVGRPSVESPRNPEIWHKWILEAGTYGAWSPLYDGRAPCHLGAVAVLLEETVHGLVAVAAHTHGVAEGEGDVLVVVDAVLVRLQARYTMNLGTNQADVDLDGAVVPRGQQARGGGALARDVEVNELPVVVNHLGPARLAESQPSKNINRWSGSDAANGNTPKLADEGHGLTLGQVAARALHEVRRLKHPLASLEIGRPELAAQRRRVVLELLQLLHSFRYRLAVRVALRGAVVQRHDGVLVQTLADGVDVGAAAVQRHPAVPDVHDLVQVQLAHVGVAGPQNVAVALP</sequence>
<dbReference type="GeneID" id="94192918"/>
<accession>A0AAV4LNB1</accession>
<protein>
    <submittedName>
        <fullName evidence="1">Mitochondrial large subunit ribosomal protein</fullName>
    </submittedName>
</protein>
<dbReference type="GO" id="GO:0005840">
    <property type="term" value="C:ribosome"/>
    <property type="evidence" value="ECO:0007669"/>
    <property type="project" value="UniProtKB-KW"/>
</dbReference>
<evidence type="ECO:0000313" key="2">
    <source>
        <dbReference type="Proteomes" id="UP001497744"/>
    </source>
</evidence>
<dbReference type="Proteomes" id="UP001497744">
    <property type="component" value="Unassembled WGS sequence"/>
</dbReference>
<evidence type="ECO:0000313" key="1">
    <source>
        <dbReference type="EMBL" id="GIX61435.1"/>
    </source>
</evidence>
<proteinExistence type="predicted"/>
<dbReference type="EMBL" id="BPLF01000001">
    <property type="protein sequence ID" value="GIX61435.1"/>
    <property type="molecule type" value="Genomic_DNA"/>
</dbReference>
<reference evidence="1 2" key="1">
    <citation type="submission" date="2021-06" db="EMBL/GenBank/DDBJ databases">
        <title>Genome sequence of Babesia caballi.</title>
        <authorList>
            <person name="Yamagishi J."/>
            <person name="Kidaka T."/>
            <person name="Ochi A."/>
        </authorList>
    </citation>
    <scope>NUCLEOTIDE SEQUENCE [LARGE SCALE GENOMIC DNA]</scope>
    <source>
        <strain evidence="1">USDA-D6B2</strain>
    </source>
</reference>
<name>A0AAV4LNB1_BABCB</name>
<keyword evidence="1" id="KW-0689">Ribosomal protein</keyword>